<dbReference type="CDD" id="cd13920">
    <property type="entry name" value="Stellacyanin"/>
    <property type="match status" value="1"/>
</dbReference>
<organism evidence="6 7">
    <name type="scientific">Stephania japonica</name>
    <dbReference type="NCBI Taxonomy" id="461633"/>
    <lineage>
        <taxon>Eukaryota</taxon>
        <taxon>Viridiplantae</taxon>
        <taxon>Streptophyta</taxon>
        <taxon>Embryophyta</taxon>
        <taxon>Tracheophyta</taxon>
        <taxon>Spermatophyta</taxon>
        <taxon>Magnoliopsida</taxon>
        <taxon>Ranunculales</taxon>
        <taxon>Menispermaceae</taxon>
        <taxon>Menispermoideae</taxon>
        <taxon>Cissampelideae</taxon>
        <taxon>Stephania</taxon>
    </lineage>
</organism>
<proteinExistence type="predicted"/>
<keyword evidence="2" id="KW-0325">Glycoprotein</keyword>
<dbReference type="SUPFAM" id="SSF49503">
    <property type="entry name" value="Cupredoxins"/>
    <property type="match status" value="2"/>
</dbReference>
<evidence type="ECO:0000259" key="5">
    <source>
        <dbReference type="PROSITE" id="PS51485"/>
    </source>
</evidence>
<reference evidence="6 7" key="1">
    <citation type="submission" date="2024-01" db="EMBL/GenBank/DDBJ databases">
        <title>Genome assemblies of Stephania.</title>
        <authorList>
            <person name="Yang L."/>
        </authorList>
    </citation>
    <scope>NUCLEOTIDE SEQUENCE [LARGE SCALE GENOMIC DNA]</scope>
    <source>
        <strain evidence="6">QJT</strain>
        <tissue evidence="6">Leaf</tissue>
    </source>
</reference>
<dbReference type="InterPro" id="IPR008972">
    <property type="entry name" value="Cupredoxin"/>
</dbReference>
<dbReference type="InterPro" id="IPR039391">
    <property type="entry name" value="Phytocyanin-like"/>
</dbReference>
<evidence type="ECO:0000313" key="7">
    <source>
        <dbReference type="Proteomes" id="UP001417504"/>
    </source>
</evidence>
<dbReference type="InterPro" id="IPR003245">
    <property type="entry name" value="Phytocyanin_dom"/>
</dbReference>
<dbReference type="PANTHER" id="PTHR33021:SF496">
    <property type="entry name" value="OS08G0482700 PROTEIN"/>
    <property type="match status" value="1"/>
</dbReference>
<evidence type="ECO:0000256" key="3">
    <source>
        <dbReference type="SAM" id="MobiDB-lite"/>
    </source>
</evidence>
<feature type="compositionally biased region" description="Low complexity" evidence="3">
    <location>
        <begin position="140"/>
        <end position="156"/>
    </location>
</feature>
<keyword evidence="4" id="KW-0732">Signal</keyword>
<evidence type="ECO:0000313" key="6">
    <source>
        <dbReference type="EMBL" id="KAK9102022.1"/>
    </source>
</evidence>
<evidence type="ECO:0000256" key="1">
    <source>
        <dbReference type="ARBA" id="ARBA00022723"/>
    </source>
</evidence>
<dbReference type="PANTHER" id="PTHR33021">
    <property type="entry name" value="BLUE COPPER PROTEIN"/>
    <property type="match status" value="1"/>
</dbReference>
<evidence type="ECO:0000256" key="2">
    <source>
        <dbReference type="ARBA" id="ARBA00023180"/>
    </source>
</evidence>
<sequence>MGLIGFVIVFVSAFVYEATAADNYTVLDGRGWTITSQDDYRNWAANKDFEVGDVLIFNFPTQQHDVAEVTKEAFDSCSVNNTISLHLNGPARIRLNTTGNHYFICTFNGHCSAGQKLAISVKPDEDAVSPSGSAVPPQTPRSSPSPRSTPRSAQPPTSNPGETPDNYTVLDSQGWRIPSSPIAYRNWAADKDFEVGDMLIFNFPTQQHDVAEVTKAAYDSCSGTNPISIQRNAPASIRLNSTGDHYFICTFNGHCAAGQKLAISVKSNVDAVSPTGVTPAGPSGPTPRNSAQSIAVSSLSIAALMSIALAFLH</sequence>
<feature type="chain" id="PRO_5042976604" description="Phytocyanin domain-containing protein" evidence="4">
    <location>
        <begin position="21"/>
        <end position="313"/>
    </location>
</feature>
<dbReference type="FunFam" id="2.60.40.420:FF:000003">
    <property type="entry name" value="Blue copper"/>
    <property type="match status" value="2"/>
</dbReference>
<comment type="caution">
    <text evidence="6">The sequence shown here is derived from an EMBL/GenBank/DDBJ whole genome shotgun (WGS) entry which is preliminary data.</text>
</comment>
<dbReference type="GO" id="GO:0046872">
    <property type="term" value="F:metal ion binding"/>
    <property type="evidence" value="ECO:0007669"/>
    <property type="project" value="UniProtKB-KW"/>
</dbReference>
<feature type="signal peptide" evidence="4">
    <location>
        <begin position="1"/>
        <end position="20"/>
    </location>
</feature>
<dbReference type="EMBL" id="JBBNAE010000008">
    <property type="protein sequence ID" value="KAK9102022.1"/>
    <property type="molecule type" value="Genomic_DNA"/>
</dbReference>
<protein>
    <recommendedName>
        <fullName evidence="5">Phytocyanin domain-containing protein</fullName>
    </recommendedName>
</protein>
<dbReference type="PROSITE" id="PS51485">
    <property type="entry name" value="PHYTOCYANIN"/>
    <property type="match status" value="2"/>
</dbReference>
<gene>
    <name evidence="6" type="ORF">Sjap_019276</name>
</gene>
<dbReference type="Gene3D" id="2.60.40.420">
    <property type="entry name" value="Cupredoxins - blue copper proteins"/>
    <property type="match status" value="2"/>
</dbReference>
<feature type="compositionally biased region" description="Polar residues" evidence="3">
    <location>
        <begin position="159"/>
        <end position="171"/>
    </location>
</feature>
<dbReference type="GO" id="GO:0005886">
    <property type="term" value="C:plasma membrane"/>
    <property type="evidence" value="ECO:0007669"/>
    <property type="project" value="TreeGrafter"/>
</dbReference>
<dbReference type="Pfam" id="PF02298">
    <property type="entry name" value="Cu_bind_like"/>
    <property type="match status" value="2"/>
</dbReference>
<evidence type="ECO:0000256" key="4">
    <source>
        <dbReference type="SAM" id="SignalP"/>
    </source>
</evidence>
<dbReference type="GO" id="GO:0009055">
    <property type="term" value="F:electron transfer activity"/>
    <property type="evidence" value="ECO:0007669"/>
    <property type="project" value="InterPro"/>
</dbReference>
<feature type="domain" description="Phytocyanin" evidence="5">
    <location>
        <begin position="165"/>
        <end position="267"/>
    </location>
</feature>
<accession>A0AAP0F1A0</accession>
<feature type="domain" description="Phytocyanin" evidence="5">
    <location>
        <begin position="22"/>
        <end position="123"/>
    </location>
</feature>
<keyword evidence="7" id="KW-1185">Reference proteome</keyword>
<dbReference type="AlphaFoldDB" id="A0AAP0F1A0"/>
<feature type="region of interest" description="Disordered" evidence="3">
    <location>
        <begin position="123"/>
        <end position="172"/>
    </location>
</feature>
<keyword evidence="1" id="KW-0479">Metal-binding</keyword>
<name>A0AAP0F1A0_9MAGN</name>
<dbReference type="Proteomes" id="UP001417504">
    <property type="component" value="Unassembled WGS sequence"/>
</dbReference>